<dbReference type="AlphaFoldDB" id="A0A9X3YJC4"/>
<dbReference type="RefSeq" id="WP_263545064.1">
    <property type="nucleotide sequence ID" value="NZ_JAOVZO020000014.1"/>
</dbReference>
<protein>
    <recommendedName>
        <fullName evidence="4">Secreted protein</fullName>
    </recommendedName>
</protein>
<comment type="caution">
    <text evidence="2">The sequence shown here is derived from an EMBL/GenBank/DDBJ whole genome shotgun (WGS) entry which is preliminary data.</text>
</comment>
<gene>
    <name evidence="2" type="ORF">OD750_008585</name>
</gene>
<dbReference type="EMBL" id="JAOVZO020000014">
    <property type="protein sequence ID" value="MDC8012602.1"/>
    <property type="molecule type" value="Genomic_DNA"/>
</dbReference>
<keyword evidence="3" id="KW-1185">Reference proteome</keyword>
<proteinExistence type="predicted"/>
<dbReference type="Proteomes" id="UP001139971">
    <property type="component" value="Unassembled WGS sequence"/>
</dbReference>
<organism evidence="2 3">
    <name type="scientific">Tahibacter soli</name>
    <dbReference type="NCBI Taxonomy" id="2983605"/>
    <lineage>
        <taxon>Bacteria</taxon>
        <taxon>Pseudomonadati</taxon>
        <taxon>Pseudomonadota</taxon>
        <taxon>Gammaproteobacteria</taxon>
        <taxon>Lysobacterales</taxon>
        <taxon>Rhodanobacteraceae</taxon>
        <taxon>Tahibacter</taxon>
    </lineage>
</organism>
<feature type="signal peptide" evidence="1">
    <location>
        <begin position="1"/>
        <end position="20"/>
    </location>
</feature>
<feature type="chain" id="PRO_5040880306" description="Secreted protein" evidence="1">
    <location>
        <begin position="21"/>
        <end position="190"/>
    </location>
</feature>
<evidence type="ECO:0000256" key="1">
    <source>
        <dbReference type="SAM" id="SignalP"/>
    </source>
</evidence>
<evidence type="ECO:0008006" key="4">
    <source>
        <dbReference type="Google" id="ProtNLM"/>
    </source>
</evidence>
<accession>A0A9X3YJC4</accession>
<reference evidence="2" key="1">
    <citation type="submission" date="2023-02" db="EMBL/GenBank/DDBJ databases">
        <title>Tahibacter soli sp. nov. isolated from soil.</title>
        <authorList>
            <person name="Baek J.H."/>
            <person name="Lee J.K."/>
            <person name="Choi D.G."/>
            <person name="Jeon C.O."/>
        </authorList>
    </citation>
    <scope>NUCLEOTIDE SEQUENCE</scope>
    <source>
        <strain evidence="2">BL</strain>
    </source>
</reference>
<name>A0A9X3YJC4_9GAMM</name>
<keyword evidence="1" id="KW-0732">Signal</keyword>
<evidence type="ECO:0000313" key="2">
    <source>
        <dbReference type="EMBL" id="MDC8012602.1"/>
    </source>
</evidence>
<evidence type="ECO:0000313" key="3">
    <source>
        <dbReference type="Proteomes" id="UP001139971"/>
    </source>
</evidence>
<sequence length="190" mass="20670">MRLRALAAAAALVFAAAAAAEQPYVDLEKRLNAEELRATGLDALTPAQLALLNRLLRDDTKKVVETVKAEAEVAQAAKIEAVKAEASAQQAVQVEAAKAEAMREASEPGGKFFGHDESPIKSRLKGSITSWEPGTVFELENGQRWKVLKGSLTLRMTLESPEVQVIAGIAGRWFLEVDEDMPKARVYRID</sequence>